<sequence length="88" mass="9363">MYSIAPAEAPTSTEIWAAFAALRLLHDAEDRLAAAEAVVTGMVADAAWHNEGLAARSLRDALGRLHDAIRAEIVSVQEQQGVARAAVR</sequence>
<name>A0ABU8LDX9_9MICO</name>
<accession>A0ABU8LDX9</accession>
<keyword evidence="2" id="KW-1185">Reference proteome</keyword>
<proteinExistence type="predicted"/>
<dbReference type="Proteomes" id="UP001371224">
    <property type="component" value="Unassembled WGS sequence"/>
</dbReference>
<evidence type="ECO:0000313" key="2">
    <source>
        <dbReference type="Proteomes" id="UP001371224"/>
    </source>
</evidence>
<protein>
    <submittedName>
        <fullName evidence="1">Uncharacterized protein</fullName>
    </submittedName>
</protein>
<dbReference type="EMBL" id="JBBDGM010000011">
    <property type="protein sequence ID" value="MEJ1089200.1"/>
    <property type="molecule type" value="Genomic_DNA"/>
</dbReference>
<reference evidence="1 2" key="1">
    <citation type="submission" date="2024-02" db="EMBL/GenBank/DDBJ databases">
        <authorList>
            <person name="Saticioglu I.B."/>
        </authorList>
    </citation>
    <scope>NUCLEOTIDE SEQUENCE [LARGE SCALE GENOMIC DNA]</scope>
    <source>
        <strain evidence="1 2">Mu-80</strain>
    </source>
</reference>
<dbReference type="RefSeq" id="WP_337332850.1">
    <property type="nucleotide sequence ID" value="NZ_JBBDGM010000011.1"/>
</dbReference>
<organism evidence="1 2">
    <name type="scientific">Microbacterium bandirmense</name>
    <dbReference type="NCBI Taxonomy" id="3122050"/>
    <lineage>
        <taxon>Bacteria</taxon>
        <taxon>Bacillati</taxon>
        <taxon>Actinomycetota</taxon>
        <taxon>Actinomycetes</taxon>
        <taxon>Micrococcales</taxon>
        <taxon>Microbacteriaceae</taxon>
        <taxon>Microbacterium</taxon>
    </lineage>
</organism>
<gene>
    <name evidence="1" type="ORF">WDU99_12835</name>
</gene>
<comment type="caution">
    <text evidence="1">The sequence shown here is derived from an EMBL/GenBank/DDBJ whole genome shotgun (WGS) entry which is preliminary data.</text>
</comment>
<evidence type="ECO:0000313" key="1">
    <source>
        <dbReference type="EMBL" id="MEJ1089200.1"/>
    </source>
</evidence>